<dbReference type="GO" id="GO:0016787">
    <property type="term" value="F:hydrolase activity"/>
    <property type="evidence" value="ECO:0007669"/>
    <property type="project" value="UniProtKB-KW"/>
</dbReference>
<dbReference type="Gene3D" id="3.20.20.140">
    <property type="entry name" value="Metal-dependent hydrolases"/>
    <property type="match status" value="1"/>
</dbReference>
<evidence type="ECO:0000313" key="6">
    <source>
        <dbReference type="Proteomes" id="UP000187425"/>
    </source>
</evidence>
<proteinExistence type="inferred from homology"/>
<dbReference type="PANTHER" id="PTHR43569">
    <property type="entry name" value="AMIDOHYDROLASE"/>
    <property type="match status" value="1"/>
</dbReference>
<dbReference type="Proteomes" id="UP000187313">
    <property type="component" value="Unassembled WGS sequence"/>
</dbReference>
<dbReference type="OrthoDB" id="5450317at2"/>
<dbReference type="SUPFAM" id="SSF51556">
    <property type="entry name" value="Metallo-dependent hydrolases"/>
    <property type="match status" value="1"/>
</dbReference>
<dbReference type="InterPro" id="IPR006680">
    <property type="entry name" value="Amidohydro-rel"/>
</dbReference>
<dbReference type="EMBL" id="MPTW01000001">
    <property type="protein sequence ID" value="OME74528.1"/>
    <property type="molecule type" value="Genomic_DNA"/>
</dbReference>
<organism evidence="4 6">
    <name type="scientific">Paenibacillus odorifer</name>
    <dbReference type="NCBI Taxonomy" id="189426"/>
    <lineage>
        <taxon>Bacteria</taxon>
        <taxon>Bacillati</taxon>
        <taxon>Bacillota</taxon>
        <taxon>Bacilli</taxon>
        <taxon>Bacillales</taxon>
        <taxon>Paenibacillaceae</taxon>
        <taxon>Paenibacillus</taxon>
    </lineage>
</organism>
<evidence type="ECO:0000313" key="3">
    <source>
        <dbReference type="EMBL" id="OMD54515.1"/>
    </source>
</evidence>
<gene>
    <name evidence="3" type="ORF">BSK51_05380</name>
    <name evidence="4" type="ORF">BSK65_02265</name>
</gene>
<reference evidence="4 6" key="1">
    <citation type="submission" date="2016-11" db="EMBL/GenBank/DDBJ databases">
        <title>Paenibacillus species isolates.</title>
        <authorList>
            <person name="Beno S.M."/>
        </authorList>
    </citation>
    <scope>NUCLEOTIDE SEQUENCE [LARGE SCALE GENOMIC DNA]</scope>
    <source>
        <strain evidence="4 6">FSL H7-0443</strain>
        <strain evidence="3 5">FSL R5-0923</strain>
    </source>
</reference>
<sequence>MRIDAHQHYWQLSRGDYGWPTLEVPLLYRDFMPDDLTESLLRHGITKTIVVQAAATVEETEFLLSLCETHDSIAGVVGWLDLEQDNFAETFELLRKYPHFIGLRLMLQSIDADEYLQRPHVIHHLKWLETMGFPVDLLIHAAQFPAVLKLLKLVPNLHAVIDHIGKPQISQQESSPWQEWVTEVAQYSQMYCKLSGMVTEANMATWVESDFNFYIKHVIQAFGLNRVIFGSDWPVCLLAASYDQTVSILLNNLPEALTERELDDVFGNNAIRFYQLETSHFIETGV</sequence>
<evidence type="ECO:0000256" key="1">
    <source>
        <dbReference type="ARBA" id="ARBA00038310"/>
    </source>
</evidence>
<dbReference type="Proteomes" id="UP000187425">
    <property type="component" value="Unassembled WGS sequence"/>
</dbReference>
<dbReference type="InterPro" id="IPR032466">
    <property type="entry name" value="Metal_Hydrolase"/>
</dbReference>
<name>A0A1R0ZPM8_9BACL</name>
<dbReference type="Pfam" id="PF04909">
    <property type="entry name" value="Amidohydro_2"/>
    <property type="match status" value="1"/>
</dbReference>
<evidence type="ECO:0000259" key="2">
    <source>
        <dbReference type="Pfam" id="PF04909"/>
    </source>
</evidence>
<feature type="domain" description="Amidohydrolase-related" evidence="2">
    <location>
        <begin position="3"/>
        <end position="276"/>
    </location>
</feature>
<keyword evidence="4" id="KW-0378">Hydrolase</keyword>
<dbReference type="InterPro" id="IPR052350">
    <property type="entry name" value="Metallo-dep_Lactonases"/>
</dbReference>
<comment type="caution">
    <text evidence="4">The sequence shown here is derived from an EMBL/GenBank/DDBJ whole genome shotgun (WGS) entry which is preliminary data.</text>
</comment>
<dbReference type="EMBL" id="MPTD01000003">
    <property type="protein sequence ID" value="OMD54515.1"/>
    <property type="molecule type" value="Genomic_DNA"/>
</dbReference>
<dbReference type="RefSeq" id="WP_076283079.1">
    <property type="nucleotide sequence ID" value="NZ_MPTD01000003.1"/>
</dbReference>
<comment type="similarity">
    <text evidence="1">Belongs to the metallo-dependent hydrolases superfamily.</text>
</comment>
<evidence type="ECO:0000313" key="5">
    <source>
        <dbReference type="Proteomes" id="UP000187313"/>
    </source>
</evidence>
<accession>A0A1R0ZPM8</accession>
<dbReference type="PANTHER" id="PTHR43569:SF2">
    <property type="entry name" value="AMIDOHYDROLASE-RELATED DOMAIN-CONTAINING PROTEIN"/>
    <property type="match status" value="1"/>
</dbReference>
<protein>
    <submittedName>
        <fullName evidence="4">Amidohydrolase</fullName>
    </submittedName>
</protein>
<keyword evidence="5" id="KW-1185">Reference proteome</keyword>
<dbReference type="AlphaFoldDB" id="A0A1R0ZPM8"/>
<evidence type="ECO:0000313" key="4">
    <source>
        <dbReference type="EMBL" id="OME74528.1"/>
    </source>
</evidence>